<name>A0A9W6CZ10_9MICO</name>
<dbReference type="RefSeq" id="WP_281886634.1">
    <property type="nucleotide sequence ID" value="NZ_BSDP01000001.1"/>
</dbReference>
<proteinExistence type="predicted"/>
<evidence type="ECO:0000256" key="2">
    <source>
        <dbReference type="SAM" id="Phobius"/>
    </source>
</evidence>
<evidence type="ECO:0000313" key="4">
    <source>
        <dbReference type="Proteomes" id="UP001144396"/>
    </source>
</evidence>
<protein>
    <submittedName>
        <fullName evidence="3">Uncharacterized protein</fullName>
    </submittedName>
</protein>
<keyword evidence="2" id="KW-0812">Transmembrane</keyword>
<keyword evidence="2" id="KW-0472">Membrane</keyword>
<feature type="region of interest" description="Disordered" evidence="1">
    <location>
        <begin position="1"/>
        <end position="45"/>
    </location>
</feature>
<gene>
    <name evidence="3" type="ORF">ARHIZOSPH14_31270</name>
</gene>
<feature type="transmembrane region" description="Helical" evidence="2">
    <location>
        <begin position="82"/>
        <end position="103"/>
    </location>
</feature>
<evidence type="ECO:0000256" key="1">
    <source>
        <dbReference type="SAM" id="MobiDB-lite"/>
    </source>
</evidence>
<feature type="transmembrane region" description="Helical" evidence="2">
    <location>
        <begin position="53"/>
        <end position="76"/>
    </location>
</feature>
<dbReference type="EMBL" id="BSDP01000001">
    <property type="protein sequence ID" value="GLI28885.1"/>
    <property type="molecule type" value="Genomic_DNA"/>
</dbReference>
<keyword evidence="4" id="KW-1185">Reference proteome</keyword>
<organism evidence="3 4">
    <name type="scientific">Agromyces rhizosphaerae</name>
    <dbReference type="NCBI Taxonomy" id="88374"/>
    <lineage>
        <taxon>Bacteria</taxon>
        <taxon>Bacillati</taxon>
        <taxon>Actinomycetota</taxon>
        <taxon>Actinomycetes</taxon>
        <taxon>Micrococcales</taxon>
        <taxon>Microbacteriaceae</taxon>
        <taxon>Agromyces</taxon>
    </lineage>
</organism>
<accession>A0A9W6CZ10</accession>
<reference evidence="3" key="1">
    <citation type="submission" date="2022-12" db="EMBL/GenBank/DDBJ databases">
        <title>Reference genome sequencing for broad-spectrum identification of bacterial and archaeal isolates by mass spectrometry.</title>
        <authorList>
            <person name="Sekiguchi Y."/>
            <person name="Tourlousse D.M."/>
        </authorList>
    </citation>
    <scope>NUCLEOTIDE SEQUENCE</scope>
    <source>
        <strain evidence="3">14</strain>
    </source>
</reference>
<comment type="caution">
    <text evidence="3">The sequence shown here is derived from an EMBL/GenBank/DDBJ whole genome shotgun (WGS) entry which is preliminary data.</text>
</comment>
<evidence type="ECO:0000313" key="3">
    <source>
        <dbReference type="EMBL" id="GLI28885.1"/>
    </source>
</evidence>
<keyword evidence="2" id="KW-1133">Transmembrane helix</keyword>
<sequence length="173" mass="18331">MSAEFSRPTIAGRTAPASEVREDDAAPSVDEYDEQDEVTTTPKRSMPEWPTNLRFMVIVLAGVVALFLAFALLIAFNVSGEAISALAVISVPIATMVAAYYAVSLSMQQVDAAREAAAVAEERARAAEATARESDAWSAQMESGLRVAVAKLRGAGASTKDVERAAGTPDEFF</sequence>
<dbReference type="Proteomes" id="UP001144396">
    <property type="component" value="Unassembled WGS sequence"/>
</dbReference>
<dbReference type="AlphaFoldDB" id="A0A9W6CZ10"/>